<name>A0A1I1RRK9_9ACTN</name>
<organism evidence="2 3">
    <name type="scientific">Streptomyces aidingensis</name>
    <dbReference type="NCBI Taxonomy" id="910347"/>
    <lineage>
        <taxon>Bacteria</taxon>
        <taxon>Bacillati</taxon>
        <taxon>Actinomycetota</taxon>
        <taxon>Actinomycetes</taxon>
        <taxon>Kitasatosporales</taxon>
        <taxon>Streptomycetaceae</taxon>
        <taxon>Streptomyces</taxon>
    </lineage>
</organism>
<dbReference type="InterPro" id="IPR015943">
    <property type="entry name" value="WD40/YVTN_repeat-like_dom_sf"/>
</dbReference>
<evidence type="ECO:0000256" key="1">
    <source>
        <dbReference type="SAM" id="MobiDB-lite"/>
    </source>
</evidence>
<feature type="region of interest" description="Disordered" evidence="1">
    <location>
        <begin position="1"/>
        <end position="32"/>
    </location>
</feature>
<gene>
    <name evidence="2" type="ORF">SAMN05421773_113126</name>
</gene>
<keyword evidence="3" id="KW-1185">Reference proteome</keyword>
<evidence type="ECO:0000313" key="2">
    <source>
        <dbReference type="EMBL" id="SFD34233.1"/>
    </source>
</evidence>
<dbReference type="AlphaFoldDB" id="A0A1I1RRK9"/>
<dbReference type="RefSeq" id="WP_139238398.1">
    <property type="nucleotide sequence ID" value="NZ_FOLM01000013.1"/>
</dbReference>
<evidence type="ECO:0008006" key="4">
    <source>
        <dbReference type="Google" id="ProtNLM"/>
    </source>
</evidence>
<dbReference type="SUPFAM" id="SSF82171">
    <property type="entry name" value="DPP6 N-terminal domain-like"/>
    <property type="match status" value="1"/>
</dbReference>
<reference evidence="2 3" key="1">
    <citation type="submission" date="2016-10" db="EMBL/GenBank/DDBJ databases">
        <authorList>
            <person name="de Groot N.N."/>
        </authorList>
    </citation>
    <scope>NUCLEOTIDE SEQUENCE [LARGE SCALE GENOMIC DNA]</scope>
    <source>
        <strain evidence="2 3">CGMCC 4.5739</strain>
    </source>
</reference>
<dbReference type="Gene3D" id="2.130.10.10">
    <property type="entry name" value="YVTN repeat-like/Quinoprotein amine dehydrogenase"/>
    <property type="match status" value="1"/>
</dbReference>
<dbReference type="STRING" id="910347.SAMN05421773_113126"/>
<accession>A0A1I1RRK9</accession>
<protein>
    <recommendedName>
        <fullName evidence="4">WD40-like Beta Propeller Repeat</fullName>
    </recommendedName>
</protein>
<sequence>MGGDRQSAVLDGPAEPLCAPGDLDHTSPLPGRPAVPQRILSVAASRRLGRVAVATSAPWFTALGELLVLEPLPGPAAGAAAGRPRLRARPPLRLPLVRGPYGAVVRDLVLDPDGSMVTASLGGAEEQHVAGMIHWALEPAADGGPPLAVELWRHSASRTRPATDGDAGYLRLAVSRDGRTVAGCDQNSRNVTVLDSRTGRELFNGEEGRSPEARIGGTGAIALDADGSRVAFRLYRGHTPAPDGGIAVLPLRGTGAPAPAVHPTGLDWCCGLAFSPEGDRLAVVGIRGGQLLAGVLDLAAAPPGRAGPARGWTVLGRLPWEARQQCARPQWGTHGPRVAVRSGHTVTVWDLLLERPLHSVTGMGWETTWNLTPDGTEFLTATPEGVHSHSLGPAAPG</sequence>
<dbReference type="OrthoDB" id="4001165at2"/>
<proteinExistence type="predicted"/>
<dbReference type="Proteomes" id="UP000199207">
    <property type="component" value="Unassembled WGS sequence"/>
</dbReference>
<evidence type="ECO:0000313" key="3">
    <source>
        <dbReference type="Proteomes" id="UP000199207"/>
    </source>
</evidence>
<dbReference type="EMBL" id="FOLM01000013">
    <property type="protein sequence ID" value="SFD34233.1"/>
    <property type="molecule type" value="Genomic_DNA"/>
</dbReference>